<sequence length="435" mass="47040">MERTTCCVVGGGPAGMMLGLLLARAGVEVTVLEKHADFLRDFRGDTVHPTTLDLLDDLGLGERFAALTHSRLEEVAFPAGPVESGAAVGSVPMLRVGDFRRLAALGVRHPYVAMVPQWDLLDLLAEEAGREPTFTLRMSTEVVGLRRDDSGRVAGVRYRTADGDEGELAADLTVACDGRGSLARADVELPVTRYACPMDAWWFRLPRHDGDEASALSPRMGTGRLAILIPREGYFQVAYMTHQGSDGELRARGIEAFRADVAALVPEFADRMDAITSMDDVKLLHVELNRLRRWHVDGLLCIGDAAHAMSPIGGVGINLAIQDAVATASRLAEPLRRGHVRPGDLAALRRRRLAPTVLVQGLQRLMHRAIVTPVLAGRRAAAPAPLRRLMHAIPAATIVPAYLIGVGFRPERAPGFARRASTPVAASPVSAMRRR</sequence>
<dbReference type="Gene3D" id="3.50.50.60">
    <property type="entry name" value="FAD/NAD(P)-binding domain"/>
    <property type="match status" value="2"/>
</dbReference>
<organism evidence="3 4">
    <name type="scientific">Actinomycetospora endophytica</name>
    <dbReference type="NCBI Taxonomy" id="2291215"/>
    <lineage>
        <taxon>Bacteria</taxon>
        <taxon>Bacillati</taxon>
        <taxon>Actinomycetota</taxon>
        <taxon>Actinomycetes</taxon>
        <taxon>Pseudonocardiales</taxon>
        <taxon>Pseudonocardiaceae</taxon>
        <taxon>Actinomycetospora</taxon>
    </lineage>
</organism>
<dbReference type="InterPro" id="IPR050631">
    <property type="entry name" value="PheA/TfdB_FAD_monoxygenase"/>
</dbReference>
<dbReference type="Pfam" id="PF01494">
    <property type="entry name" value="FAD_binding_3"/>
    <property type="match status" value="1"/>
</dbReference>
<protein>
    <submittedName>
        <fullName evidence="3">FAD-dependent oxidoreductase</fullName>
    </submittedName>
</protein>
<keyword evidence="4" id="KW-1185">Reference proteome</keyword>
<dbReference type="NCBIfam" id="NF004834">
    <property type="entry name" value="PRK06185.1-3"/>
    <property type="match status" value="1"/>
</dbReference>
<dbReference type="PANTHER" id="PTHR43476">
    <property type="entry name" value="3-(3-HYDROXY-PHENYL)PROPIONATE/3-HYDROXYCINNAMIC ACID HYDROXYLASE"/>
    <property type="match status" value="1"/>
</dbReference>
<evidence type="ECO:0000313" key="4">
    <source>
        <dbReference type="Proteomes" id="UP001199469"/>
    </source>
</evidence>
<proteinExistence type="predicted"/>
<dbReference type="Proteomes" id="UP001199469">
    <property type="component" value="Unassembled WGS sequence"/>
</dbReference>
<gene>
    <name evidence="3" type="ORF">LQ327_32670</name>
</gene>
<evidence type="ECO:0000256" key="1">
    <source>
        <dbReference type="ARBA" id="ARBA00023002"/>
    </source>
</evidence>
<evidence type="ECO:0000313" key="3">
    <source>
        <dbReference type="EMBL" id="MCD2198134.1"/>
    </source>
</evidence>
<evidence type="ECO:0000259" key="2">
    <source>
        <dbReference type="Pfam" id="PF01494"/>
    </source>
</evidence>
<dbReference type="EMBL" id="JAJNDB010000011">
    <property type="protein sequence ID" value="MCD2198134.1"/>
    <property type="molecule type" value="Genomic_DNA"/>
</dbReference>
<dbReference type="NCBIfam" id="NF004833">
    <property type="entry name" value="PRK06185.1-1"/>
    <property type="match status" value="1"/>
</dbReference>
<dbReference type="RefSeq" id="WP_230740798.1">
    <property type="nucleotide sequence ID" value="NZ_JAJNDB010000011.1"/>
</dbReference>
<keyword evidence="1" id="KW-0560">Oxidoreductase</keyword>
<dbReference type="PANTHER" id="PTHR43476:SF5">
    <property type="entry name" value="FAD-DEPENDENT MONOOXYGENASE"/>
    <property type="match status" value="1"/>
</dbReference>
<accession>A0ABS8PIQ4</accession>
<comment type="caution">
    <text evidence="3">The sequence shown here is derived from an EMBL/GenBank/DDBJ whole genome shotgun (WGS) entry which is preliminary data.</text>
</comment>
<feature type="domain" description="FAD-binding" evidence="2">
    <location>
        <begin position="4"/>
        <end position="339"/>
    </location>
</feature>
<reference evidence="3 4" key="1">
    <citation type="submission" date="2021-11" db="EMBL/GenBank/DDBJ databases">
        <title>Draft genome sequence of Actinomycetospora sp. SF1 isolated from the rhizosphere soil.</title>
        <authorList>
            <person name="Duangmal K."/>
            <person name="Chantavorakit T."/>
        </authorList>
    </citation>
    <scope>NUCLEOTIDE SEQUENCE [LARGE SCALE GENOMIC DNA]</scope>
    <source>
        <strain evidence="3 4">TBRC 5722</strain>
    </source>
</reference>
<dbReference type="InterPro" id="IPR036188">
    <property type="entry name" value="FAD/NAD-bd_sf"/>
</dbReference>
<dbReference type="InterPro" id="IPR002938">
    <property type="entry name" value="FAD-bd"/>
</dbReference>
<name>A0ABS8PIQ4_9PSEU</name>
<dbReference type="PRINTS" id="PR00420">
    <property type="entry name" value="RNGMNOXGNASE"/>
</dbReference>
<dbReference type="SUPFAM" id="SSF51905">
    <property type="entry name" value="FAD/NAD(P)-binding domain"/>
    <property type="match status" value="1"/>
</dbReference>